<evidence type="ECO:0000313" key="12">
    <source>
        <dbReference type="EMBL" id="TGK08683.1"/>
    </source>
</evidence>
<dbReference type="SUPFAM" id="SSF158544">
    <property type="entry name" value="GspK insert domain-like"/>
    <property type="match status" value="1"/>
</dbReference>
<dbReference type="Gene3D" id="1.10.40.60">
    <property type="entry name" value="EpsJ-like"/>
    <property type="match status" value="1"/>
</dbReference>
<name>A0A4R9GAM0_9LEPT</name>
<evidence type="ECO:0000256" key="6">
    <source>
        <dbReference type="ARBA" id="ARBA00022692"/>
    </source>
</evidence>
<dbReference type="GO" id="GO:0009306">
    <property type="term" value="P:protein secretion"/>
    <property type="evidence" value="ECO:0007669"/>
    <property type="project" value="InterPro"/>
</dbReference>
<gene>
    <name evidence="12" type="ORF">EHO60_13945</name>
</gene>
<organism evidence="12 13">
    <name type="scientific">Leptospira fletcheri</name>
    <dbReference type="NCBI Taxonomy" id="2484981"/>
    <lineage>
        <taxon>Bacteria</taxon>
        <taxon>Pseudomonadati</taxon>
        <taxon>Spirochaetota</taxon>
        <taxon>Spirochaetia</taxon>
        <taxon>Leptospirales</taxon>
        <taxon>Leptospiraceae</taxon>
        <taxon>Leptospira</taxon>
    </lineage>
</organism>
<protein>
    <submittedName>
        <fullName evidence="12">Type II secretion protein</fullName>
    </submittedName>
</protein>
<comment type="subcellular location">
    <subcellularLocation>
        <location evidence="1">Cell inner membrane</location>
    </subcellularLocation>
</comment>
<comment type="caution">
    <text evidence="12">The sequence shown here is derived from an EMBL/GenBank/DDBJ whole genome shotgun (WGS) entry which is preliminary data.</text>
</comment>
<dbReference type="PANTHER" id="PTHR38831">
    <property type="entry name" value="TYPE II SECRETION SYSTEM PROTEIN K"/>
    <property type="match status" value="1"/>
</dbReference>
<keyword evidence="4" id="KW-1003">Cell membrane</keyword>
<evidence type="ECO:0000256" key="2">
    <source>
        <dbReference type="ARBA" id="ARBA00007246"/>
    </source>
</evidence>
<evidence type="ECO:0000256" key="4">
    <source>
        <dbReference type="ARBA" id="ARBA00022475"/>
    </source>
</evidence>
<dbReference type="InterPro" id="IPR005628">
    <property type="entry name" value="GspK"/>
</dbReference>
<evidence type="ECO:0000259" key="11">
    <source>
        <dbReference type="Pfam" id="PF21687"/>
    </source>
</evidence>
<keyword evidence="3" id="KW-0813">Transport</keyword>
<dbReference type="OrthoDB" id="316670at2"/>
<evidence type="ECO:0000256" key="1">
    <source>
        <dbReference type="ARBA" id="ARBA00004533"/>
    </source>
</evidence>
<dbReference type="Proteomes" id="UP000298458">
    <property type="component" value="Unassembled WGS sequence"/>
</dbReference>
<evidence type="ECO:0000256" key="5">
    <source>
        <dbReference type="ARBA" id="ARBA00022519"/>
    </source>
</evidence>
<feature type="domain" description="T2SS protein K first SAM-like" evidence="11">
    <location>
        <begin position="114"/>
        <end position="202"/>
    </location>
</feature>
<accession>A0A4R9GAM0</accession>
<evidence type="ECO:0000313" key="13">
    <source>
        <dbReference type="Proteomes" id="UP000298458"/>
    </source>
</evidence>
<dbReference type="InterPro" id="IPR038072">
    <property type="entry name" value="GspK_central_sf"/>
</dbReference>
<dbReference type="Pfam" id="PF21687">
    <property type="entry name" value="T2SSK_1st"/>
    <property type="match status" value="1"/>
</dbReference>
<keyword evidence="7" id="KW-0653">Protein transport</keyword>
<keyword evidence="5" id="KW-0997">Cell inner membrane</keyword>
<evidence type="ECO:0000256" key="7">
    <source>
        <dbReference type="ARBA" id="ARBA00022927"/>
    </source>
</evidence>
<reference evidence="12" key="1">
    <citation type="journal article" date="2019" name="PLoS Negl. Trop. Dis.">
        <title>Revisiting the worldwide diversity of Leptospira species in the environment.</title>
        <authorList>
            <person name="Vincent A.T."/>
            <person name="Schiettekatte O."/>
            <person name="Bourhy P."/>
            <person name="Veyrier F.J."/>
            <person name="Picardeau M."/>
        </authorList>
    </citation>
    <scope>NUCLEOTIDE SEQUENCE [LARGE SCALE GENOMIC DNA]</scope>
    <source>
        <strain evidence="12">SSW15</strain>
    </source>
</reference>
<evidence type="ECO:0000256" key="8">
    <source>
        <dbReference type="ARBA" id="ARBA00022989"/>
    </source>
</evidence>
<dbReference type="RefSeq" id="WP_135768829.1">
    <property type="nucleotide sequence ID" value="NZ_RQET01000010.1"/>
</dbReference>
<evidence type="ECO:0000256" key="9">
    <source>
        <dbReference type="ARBA" id="ARBA00023136"/>
    </source>
</evidence>
<dbReference type="PANTHER" id="PTHR38831:SF2">
    <property type="entry name" value="TYPE II SECRETION SYSTEM PROTEIN K"/>
    <property type="match status" value="1"/>
</dbReference>
<sequence length="382" mass="42839">MILHRDKKNLRSNGLRHSRRRGAIVILLVAGIGMAAITTTLDFADRTISEYKISKGEMSGFRALLLAKAGFQGGLGALRKIPEEQLYKSGLGLNPPPVPLGGGFIYYKLQGEDGKINLNSVFNADTKDINLRNQEMAQRLLERLGLKRELLTPLIDWIDDDSQGNTEASYYEKLVPPRKIKNGYLYSLSELTSVKGFDPKIVYGSQKPADYAEKYSKEFMSEEEKVLMNESDFVLANNYTAFVPYQRNYDDRINLNAAPYFVLMSLSDFMTRQAAMKILKLKIQKGGYLKDTKDIENLPEFQVPSVGGITLYKELAGEGTDVSGGRIKTKGEIFRITAVGEVSMDTGRQSEEPSSKSGKIAVRRITGIFDLTNNMMLYYRED</sequence>
<evidence type="ECO:0000256" key="3">
    <source>
        <dbReference type="ARBA" id="ARBA00022448"/>
    </source>
</evidence>
<keyword evidence="6 10" id="KW-0812">Transmembrane</keyword>
<dbReference type="AlphaFoldDB" id="A0A4R9GAM0"/>
<feature type="transmembrane region" description="Helical" evidence="10">
    <location>
        <begin position="21"/>
        <end position="41"/>
    </location>
</feature>
<dbReference type="EMBL" id="RQET01000010">
    <property type="protein sequence ID" value="TGK08683.1"/>
    <property type="molecule type" value="Genomic_DNA"/>
</dbReference>
<proteinExistence type="inferred from homology"/>
<dbReference type="InterPro" id="IPR049031">
    <property type="entry name" value="T2SSK_SAM-like_1st"/>
</dbReference>
<comment type="similarity">
    <text evidence="2">Belongs to the GSP K family.</text>
</comment>
<evidence type="ECO:0000256" key="10">
    <source>
        <dbReference type="SAM" id="Phobius"/>
    </source>
</evidence>
<keyword evidence="8 10" id="KW-1133">Transmembrane helix</keyword>
<keyword evidence="9 10" id="KW-0472">Membrane</keyword>
<dbReference type="GO" id="GO:0005886">
    <property type="term" value="C:plasma membrane"/>
    <property type="evidence" value="ECO:0007669"/>
    <property type="project" value="UniProtKB-SubCell"/>
</dbReference>
<keyword evidence="13" id="KW-1185">Reference proteome</keyword>